<protein>
    <submittedName>
        <fullName evidence="3">Tripartite tricarboxylate transporter permease</fullName>
    </submittedName>
</protein>
<dbReference type="PANTHER" id="PTHR35342:SF5">
    <property type="entry name" value="TRICARBOXYLIC TRANSPORT PROTEIN"/>
    <property type="match status" value="1"/>
</dbReference>
<comment type="caution">
    <text evidence="3">The sequence shown here is derived from an EMBL/GenBank/DDBJ whole genome shotgun (WGS) entry which is preliminary data.</text>
</comment>
<dbReference type="RefSeq" id="WP_302928840.1">
    <property type="nucleotide sequence ID" value="NZ_JAJEPW010000021.1"/>
</dbReference>
<reference evidence="3" key="1">
    <citation type="submission" date="2021-10" db="EMBL/GenBank/DDBJ databases">
        <title>Anaerobic single-cell dispensing facilitates the cultivation of human gut bacteria.</title>
        <authorList>
            <person name="Afrizal A."/>
        </authorList>
    </citation>
    <scope>NUCLEOTIDE SEQUENCE</scope>
    <source>
        <strain evidence="3">CLA-AA-H272</strain>
    </source>
</reference>
<evidence type="ECO:0000256" key="1">
    <source>
        <dbReference type="SAM" id="Phobius"/>
    </source>
</evidence>
<keyword evidence="1" id="KW-0472">Membrane</keyword>
<evidence type="ECO:0000313" key="4">
    <source>
        <dbReference type="Proteomes" id="UP001199319"/>
    </source>
</evidence>
<sequence>MGVITALGELLSPQYLLMMIAGTMGGIMIGAMPGLTSVMGVTLLLPFTYGMDPAAGISMLLAISFGAIYGGSITAILIGTPGTPASAATIPLLRIPEILSPREASAPGRKPLQ</sequence>
<dbReference type="EMBL" id="JAJEPW010000021">
    <property type="protein sequence ID" value="MCC2129565.1"/>
    <property type="molecule type" value="Genomic_DNA"/>
</dbReference>
<dbReference type="InterPro" id="IPR002823">
    <property type="entry name" value="DUF112_TM"/>
</dbReference>
<accession>A0AAE3AFS9</accession>
<evidence type="ECO:0000313" key="3">
    <source>
        <dbReference type="EMBL" id="MCC2129565.1"/>
    </source>
</evidence>
<keyword evidence="1" id="KW-1133">Transmembrane helix</keyword>
<dbReference type="AlphaFoldDB" id="A0AAE3AFS9"/>
<dbReference type="Proteomes" id="UP001199319">
    <property type="component" value="Unassembled WGS sequence"/>
</dbReference>
<evidence type="ECO:0000259" key="2">
    <source>
        <dbReference type="Pfam" id="PF01970"/>
    </source>
</evidence>
<proteinExistence type="predicted"/>
<gene>
    <name evidence="3" type="ORF">LKD37_08570</name>
</gene>
<dbReference type="PANTHER" id="PTHR35342">
    <property type="entry name" value="TRICARBOXYLIC TRANSPORT PROTEIN"/>
    <property type="match status" value="1"/>
</dbReference>
<feature type="transmembrane region" description="Helical" evidence="1">
    <location>
        <begin position="15"/>
        <end position="45"/>
    </location>
</feature>
<feature type="transmembrane region" description="Helical" evidence="1">
    <location>
        <begin position="57"/>
        <end position="78"/>
    </location>
</feature>
<dbReference type="Pfam" id="PF01970">
    <property type="entry name" value="TctA"/>
    <property type="match status" value="1"/>
</dbReference>
<keyword evidence="1" id="KW-0812">Transmembrane</keyword>
<name>A0AAE3AFS9_9FIRM</name>
<organism evidence="3 4">
    <name type="scientific">Brotocaccenecus cirricatena</name>
    <dbReference type="NCBI Taxonomy" id="3064195"/>
    <lineage>
        <taxon>Bacteria</taxon>
        <taxon>Bacillati</taxon>
        <taxon>Bacillota</taxon>
        <taxon>Clostridia</taxon>
        <taxon>Eubacteriales</taxon>
        <taxon>Oscillospiraceae</taxon>
        <taxon>Brotocaccenecus</taxon>
    </lineage>
</organism>
<feature type="domain" description="DUF112" evidence="2">
    <location>
        <begin position="16"/>
        <end position="90"/>
    </location>
</feature>
<keyword evidence="4" id="KW-1185">Reference proteome</keyword>